<evidence type="ECO:0000256" key="2">
    <source>
        <dbReference type="SAM" id="SignalP"/>
    </source>
</evidence>
<dbReference type="PANTHER" id="PTHR46608">
    <property type="entry name" value="T-CELL IMMUNOGLOBULIN AND MUCIN DOMAIN-CONTAINING PROTEIN 4"/>
    <property type="match status" value="1"/>
</dbReference>
<keyword evidence="1" id="KW-0472">Membrane</keyword>
<protein>
    <submittedName>
        <fullName evidence="4">Hepatitis A virus cellular receptor 2-like</fullName>
    </submittedName>
</protein>
<dbReference type="InterPro" id="IPR036179">
    <property type="entry name" value="Ig-like_dom_sf"/>
</dbReference>
<dbReference type="InterPro" id="IPR007110">
    <property type="entry name" value="Ig-like_dom"/>
</dbReference>
<dbReference type="Proteomes" id="UP000261640">
    <property type="component" value="Unplaced"/>
</dbReference>
<dbReference type="GO" id="GO:0043277">
    <property type="term" value="P:apoptotic cell clearance"/>
    <property type="evidence" value="ECO:0007669"/>
    <property type="project" value="TreeGrafter"/>
</dbReference>
<proteinExistence type="predicted"/>
<feature type="chain" id="PRO_5044598768" evidence="2">
    <location>
        <begin position="18"/>
        <end position="217"/>
    </location>
</feature>
<dbReference type="Ensembl" id="ENSMAMT00000034176.2">
    <property type="protein sequence ID" value="ENSMAMP00000033317.1"/>
    <property type="gene ID" value="ENSMAMG00000022410.2"/>
</dbReference>
<keyword evidence="1" id="KW-1133">Transmembrane helix</keyword>
<evidence type="ECO:0000313" key="4">
    <source>
        <dbReference type="Ensembl" id="ENSMAMP00000033317.1"/>
    </source>
</evidence>
<feature type="transmembrane region" description="Helical" evidence="1">
    <location>
        <begin position="184"/>
        <end position="205"/>
    </location>
</feature>
<keyword evidence="1" id="KW-0812">Transmembrane</keyword>
<evidence type="ECO:0000313" key="5">
    <source>
        <dbReference type="Proteomes" id="UP000261640"/>
    </source>
</evidence>
<dbReference type="GO" id="GO:0001786">
    <property type="term" value="F:phosphatidylserine binding"/>
    <property type="evidence" value="ECO:0007669"/>
    <property type="project" value="TreeGrafter"/>
</dbReference>
<dbReference type="InterPro" id="IPR003599">
    <property type="entry name" value="Ig_sub"/>
</dbReference>
<name>A0A3Q3NA31_9TELE</name>
<dbReference type="InterPro" id="IPR013783">
    <property type="entry name" value="Ig-like_fold"/>
</dbReference>
<dbReference type="InterPro" id="IPR013106">
    <property type="entry name" value="Ig_V-set"/>
</dbReference>
<dbReference type="PROSITE" id="PS51257">
    <property type="entry name" value="PROKAR_LIPOPROTEIN"/>
    <property type="match status" value="1"/>
</dbReference>
<keyword evidence="5" id="KW-1185">Reference proteome</keyword>
<dbReference type="AlphaFoldDB" id="A0A3Q3NA31"/>
<feature type="signal peptide" evidence="2">
    <location>
        <begin position="1"/>
        <end position="17"/>
    </location>
</feature>
<dbReference type="PANTHER" id="PTHR46608:SF3">
    <property type="entry name" value="T-CELL IMMUNOGLOBULIN AND MUCIN DOMAIN-CONTAINING PROTEIN 4"/>
    <property type="match status" value="1"/>
</dbReference>
<reference evidence="4" key="1">
    <citation type="submission" date="2025-05" db="UniProtKB">
        <authorList>
            <consortium name="Ensembl"/>
        </authorList>
    </citation>
    <scope>IDENTIFICATION</scope>
</reference>
<evidence type="ECO:0000256" key="1">
    <source>
        <dbReference type="SAM" id="Phobius"/>
    </source>
</evidence>
<sequence length="217" mass="23520">MKVVLLLALLTVSGCGSRKVVGRTGQNVTLPCNYDVKAKGNLSICWNRGAISTFGCNNLLIATGSYKGTENNRVSSRYRLLGPVDEGDVSLTILNLTEEDTGRYGCRVDIPWWTDDKYHIDLVIDRAPETTTPTSINIETPTEQTSASRTAAVPGQMTSTEHLPTSSFGSITVEQKGSSVMTVALVWVVLGLIVLVTAGVVVIIMKRGRLLNKIDEY</sequence>
<dbReference type="GeneTree" id="ENSGT00940000163509"/>
<dbReference type="SUPFAM" id="SSF48726">
    <property type="entry name" value="Immunoglobulin"/>
    <property type="match status" value="1"/>
</dbReference>
<accession>A0A3Q3NA31</accession>
<dbReference type="Pfam" id="PF07686">
    <property type="entry name" value="V-set"/>
    <property type="match status" value="1"/>
</dbReference>
<dbReference type="Ensembl" id="ENSMAMT00000034179.2">
    <property type="protein sequence ID" value="ENSMAMP00000033320.1"/>
    <property type="gene ID" value="ENSMAMG00000022410.2"/>
</dbReference>
<dbReference type="SMART" id="SM00409">
    <property type="entry name" value="IG"/>
    <property type="match status" value="1"/>
</dbReference>
<dbReference type="PROSITE" id="PS50835">
    <property type="entry name" value="IG_LIKE"/>
    <property type="match status" value="1"/>
</dbReference>
<dbReference type="STRING" id="205130.ENSMAMP00000033317"/>
<dbReference type="GO" id="GO:0060097">
    <property type="term" value="P:cytoskeletal rearrangement involved in phagocytosis, engulfment"/>
    <property type="evidence" value="ECO:0007669"/>
    <property type="project" value="TreeGrafter"/>
</dbReference>
<feature type="domain" description="Ig-like" evidence="3">
    <location>
        <begin position="25"/>
        <end position="108"/>
    </location>
</feature>
<dbReference type="Gene3D" id="2.60.40.10">
    <property type="entry name" value="Immunoglobulins"/>
    <property type="match status" value="1"/>
</dbReference>
<organism evidence="4 5">
    <name type="scientific">Mastacembelus armatus</name>
    <name type="common">zig-zag eel</name>
    <dbReference type="NCBI Taxonomy" id="205130"/>
    <lineage>
        <taxon>Eukaryota</taxon>
        <taxon>Metazoa</taxon>
        <taxon>Chordata</taxon>
        <taxon>Craniata</taxon>
        <taxon>Vertebrata</taxon>
        <taxon>Euteleostomi</taxon>
        <taxon>Actinopterygii</taxon>
        <taxon>Neopterygii</taxon>
        <taxon>Teleostei</taxon>
        <taxon>Neoteleostei</taxon>
        <taxon>Acanthomorphata</taxon>
        <taxon>Anabantaria</taxon>
        <taxon>Synbranchiformes</taxon>
        <taxon>Mastacembelidae</taxon>
        <taxon>Mastacembelus</taxon>
    </lineage>
</organism>
<keyword evidence="2" id="KW-0732">Signal</keyword>
<evidence type="ECO:0000259" key="3">
    <source>
        <dbReference type="PROSITE" id="PS50835"/>
    </source>
</evidence>